<protein>
    <submittedName>
        <fullName evidence="1">Uncharacterized protein</fullName>
    </submittedName>
</protein>
<dbReference type="EMBL" id="KI675561">
    <property type="protein sequence ID" value="ETL29123.1"/>
    <property type="molecule type" value="Genomic_DNA"/>
</dbReference>
<reference evidence="1" key="1">
    <citation type="submission" date="2013-11" db="EMBL/GenBank/DDBJ databases">
        <title>The Genome Sequence of Phytophthora parasitica CJ02B3.</title>
        <authorList>
            <consortium name="The Broad Institute Genomics Platform"/>
            <person name="Russ C."/>
            <person name="Tyler B."/>
            <person name="Panabieres F."/>
            <person name="Shan W."/>
            <person name="Tripathy S."/>
            <person name="Grunwald N."/>
            <person name="Machado M."/>
            <person name="Johnson C.S."/>
            <person name="Arredondo F."/>
            <person name="Hong C."/>
            <person name="Coffey M."/>
            <person name="Young S.K."/>
            <person name="Zeng Q."/>
            <person name="Gargeya S."/>
            <person name="Fitzgerald M."/>
            <person name="Abouelleil A."/>
            <person name="Alvarado L."/>
            <person name="Chapman S.B."/>
            <person name="Gainer-Dewar J."/>
            <person name="Goldberg J."/>
            <person name="Griggs A."/>
            <person name="Gujja S."/>
            <person name="Hansen M."/>
            <person name="Howarth C."/>
            <person name="Imamovic A."/>
            <person name="Ireland A."/>
            <person name="Larimer J."/>
            <person name="McCowan C."/>
            <person name="Murphy C."/>
            <person name="Pearson M."/>
            <person name="Poon T.W."/>
            <person name="Priest M."/>
            <person name="Roberts A."/>
            <person name="Saif S."/>
            <person name="Shea T."/>
            <person name="Sykes S."/>
            <person name="Wortman J."/>
            <person name="Nusbaum C."/>
            <person name="Birren B."/>
        </authorList>
    </citation>
    <scope>NUCLEOTIDE SEQUENCE [LARGE SCALE GENOMIC DNA]</scope>
    <source>
        <strain evidence="1">CJ02B3</strain>
    </source>
</reference>
<dbReference type="AlphaFoldDB" id="W2FYD8"/>
<reference evidence="2" key="2">
    <citation type="submission" date="2013-11" db="EMBL/GenBank/DDBJ databases">
        <title>The Genome Sequence of Phytophthora parasitica CJ05E6.</title>
        <authorList>
            <consortium name="The Broad Institute Genomics Platform"/>
            <person name="Russ C."/>
            <person name="Tyler B."/>
            <person name="Panabieres F."/>
            <person name="Shan W."/>
            <person name="Tripathy S."/>
            <person name="Grunwald N."/>
            <person name="Machado M."/>
            <person name="Johnson C.S."/>
            <person name="Arredondo F."/>
            <person name="Hong C."/>
            <person name="Coffey M."/>
            <person name="Young S.K."/>
            <person name="Zeng Q."/>
            <person name="Gargeya S."/>
            <person name="Fitzgerald M."/>
            <person name="Abouelleil A."/>
            <person name="Alvarado L."/>
            <person name="Chapman S.B."/>
            <person name="Gainer-Dewar J."/>
            <person name="Goldberg J."/>
            <person name="Griggs A."/>
            <person name="Gujja S."/>
            <person name="Hansen M."/>
            <person name="Howarth C."/>
            <person name="Imamovic A."/>
            <person name="Ireland A."/>
            <person name="Larimer J."/>
            <person name="McCowan C."/>
            <person name="Murphy C."/>
            <person name="Pearson M."/>
            <person name="Poon T.W."/>
            <person name="Priest M."/>
            <person name="Roberts A."/>
            <person name="Saif S."/>
            <person name="Shea T."/>
            <person name="Sykes S."/>
            <person name="Wortman J."/>
            <person name="Nusbaum C."/>
            <person name="Birren B."/>
        </authorList>
    </citation>
    <scope>NUCLEOTIDE SEQUENCE [LARGE SCALE GENOMIC DNA]</scope>
    <source>
        <strain evidence="2">CJ05E6</strain>
    </source>
</reference>
<gene>
    <name evidence="1" type="ORF">L915_17736</name>
    <name evidence="2" type="ORF">L916_17636</name>
</gene>
<dbReference type="EMBL" id="KI688765">
    <property type="protein sequence ID" value="ETK75694.1"/>
    <property type="molecule type" value="Genomic_DNA"/>
</dbReference>
<organism evidence="1">
    <name type="scientific">Phytophthora nicotianae</name>
    <name type="common">Potato buckeye rot agent</name>
    <name type="synonym">Phytophthora parasitica</name>
    <dbReference type="NCBI Taxonomy" id="4792"/>
    <lineage>
        <taxon>Eukaryota</taxon>
        <taxon>Sar</taxon>
        <taxon>Stramenopiles</taxon>
        <taxon>Oomycota</taxon>
        <taxon>Peronosporomycetes</taxon>
        <taxon>Peronosporales</taxon>
        <taxon>Peronosporaceae</taxon>
        <taxon>Phytophthora</taxon>
    </lineage>
</organism>
<dbReference type="Proteomes" id="UP000053864">
    <property type="component" value="Unassembled WGS sequence"/>
</dbReference>
<evidence type="ECO:0000313" key="1">
    <source>
        <dbReference type="EMBL" id="ETK75694.1"/>
    </source>
</evidence>
<proteinExistence type="predicted"/>
<dbReference type="Proteomes" id="UP000053236">
    <property type="component" value="Unassembled WGS sequence"/>
</dbReference>
<sequence length="112" mass="12692">MARLSPPTHSSTDFWRRQINFSFGWQEYQLHPTQGGCSRATVILARQAPSSKLDQTCIVPPHPRSCCYAFPELPWELSYTTTLVSYPSPCRYTVTRFAAARLSNQTHTAPCI</sequence>
<evidence type="ECO:0000313" key="2">
    <source>
        <dbReference type="EMBL" id="ETL29123.1"/>
    </source>
</evidence>
<dbReference type="VEuPathDB" id="FungiDB:PPTG_24001"/>
<name>W2FYD8_PHYNI</name>
<accession>W2FYD8</accession>